<keyword evidence="1" id="KW-1133">Transmembrane helix</keyword>
<feature type="transmembrane region" description="Helical" evidence="1">
    <location>
        <begin position="156"/>
        <end position="179"/>
    </location>
</feature>
<evidence type="ECO:0000256" key="1">
    <source>
        <dbReference type="SAM" id="Phobius"/>
    </source>
</evidence>
<gene>
    <name evidence="2" type="ORF">Gasu_64890</name>
</gene>
<dbReference type="Proteomes" id="UP000030680">
    <property type="component" value="Unassembled WGS sequence"/>
</dbReference>
<proteinExistence type="predicted"/>
<feature type="transmembrane region" description="Helical" evidence="1">
    <location>
        <begin position="186"/>
        <end position="206"/>
    </location>
</feature>
<dbReference type="EMBL" id="KB454765">
    <property type="protein sequence ID" value="EME25851.1"/>
    <property type="molecule type" value="Genomic_DNA"/>
</dbReference>
<keyword evidence="1" id="KW-0472">Membrane</keyword>
<reference evidence="3" key="1">
    <citation type="journal article" date="2013" name="Science">
        <title>Gene transfer from bacteria and archaea facilitated evolution of an extremophilic eukaryote.</title>
        <authorList>
            <person name="Schonknecht G."/>
            <person name="Chen W.H."/>
            <person name="Ternes C.M."/>
            <person name="Barbier G.G."/>
            <person name="Shrestha R.P."/>
            <person name="Stanke M."/>
            <person name="Brautigam A."/>
            <person name="Baker B.J."/>
            <person name="Banfield J.F."/>
            <person name="Garavito R.M."/>
            <person name="Carr K."/>
            <person name="Wilkerson C."/>
            <person name="Rensing S.A."/>
            <person name="Gagneul D."/>
            <person name="Dickenson N.E."/>
            <person name="Oesterhelt C."/>
            <person name="Lercher M.J."/>
            <person name="Weber A.P."/>
        </authorList>
    </citation>
    <scope>NUCLEOTIDE SEQUENCE [LARGE SCALE GENOMIC DNA]</scope>
    <source>
        <strain evidence="3">074W</strain>
    </source>
</reference>
<sequence>MAHPHFELTPLQFGPNPSSPPTHFPPCTFFKSQLPIHISSCPLSSQFAQSFPPLIFPHANFQFTIDPQPSSTSNWPLLSPHPHTPRQFSKLHYHPLPAIDHFTHPHIFSHQMAIYQMQFIVFFKFVHYFFAPFYLITLDMCISLNKNLSFYTFDDYVLFFYCIACQGSFKILLIIIIFIVGELTNIVFKINSFFVLLSFMCLYNIYFEHLIVTVEN</sequence>
<name>M2VRY4_GALSU</name>
<dbReference type="KEGG" id="gsl:Gasu_64890"/>
<accession>M2VRY4</accession>
<dbReference type="Gramene" id="EME25851">
    <property type="protein sequence ID" value="EME25851"/>
    <property type="gene ID" value="Gasu_64890"/>
</dbReference>
<keyword evidence="1" id="KW-0812">Transmembrane</keyword>
<dbReference type="GeneID" id="17084844"/>
<dbReference type="AlphaFoldDB" id="M2VRY4"/>
<protein>
    <recommendedName>
        <fullName evidence="4">Transmembrane protein</fullName>
    </recommendedName>
</protein>
<evidence type="ECO:0000313" key="2">
    <source>
        <dbReference type="EMBL" id="EME25851.1"/>
    </source>
</evidence>
<feature type="transmembrane region" description="Helical" evidence="1">
    <location>
        <begin position="119"/>
        <end position="136"/>
    </location>
</feature>
<evidence type="ECO:0000313" key="3">
    <source>
        <dbReference type="Proteomes" id="UP000030680"/>
    </source>
</evidence>
<dbReference type="RefSeq" id="XP_005702371.1">
    <property type="nucleotide sequence ID" value="XM_005702314.1"/>
</dbReference>
<organism evidence="2 3">
    <name type="scientific">Galdieria sulphuraria</name>
    <name type="common">Red alga</name>
    <dbReference type="NCBI Taxonomy" id="130081"/>
    <lineage>
        <taxon>Eukaryota</taxon>
        <taxon>Rhodophyta</taxon>
        <taxon>Bangiophyceae</taxon>
        <taxon>Galdieriales</taxon>
        <taxon>Galdieriaceae</taxon>
        <taxon>Galdieria</taxon>
    </lineage>
</organism>
<evidence type="ECO:0008006" key="4">
    <source>
        <dbReference type="Google" id="ProtNLM"/>
    </source>
</evidence>
<keyword evidence="3" id="KW-1185">Reference proteome</keyword>